<organism evidence="1 2">
    <name type="scientific">Pipistrellus nathusii</name>
    <name type="common">Nathusius' pipistrelle</name>
    <dbReference type="NCBI Taxonomy" id="59473"/>
    <lineage>
        <taxon>Eukaryota</taxon>
        <taxon>Metazoa</taxon>
        <taxon>Chordata</taxon>
        <taxon>Craniata</taxon>
        <taxon>Vertebrata</taxon>
        <taxon>Euteleostomi</taxon>
        <taxon>Mammalia</taxon>
        <taxon>Eutheria</taxon>
        <taxon>Laurasiatheria</taxon>
        <taxon>Chiroptera</taxon>
        <taxon>Yangochiroptera</taxon>
        <taxon>Vespertilionidae</taxon>
        <taxon>Pipistrellus</taxon>
    </lineage>
</organism>
<name>A0ABP0AFM1_PIPNA</name>
<keyword evidence="2" id="KW-1185">Reference proteome</keyword>
<proteinExistence type="predicted"/>
<dbReference type="Proteomes" id="UP001314169">
    <property type="component" value="Chromosome 9"/>
</dbReference>
<reference evidence="1" key="1">
    <citation type="submission" date="2023-12" db="EMBL/GenBank/DDBJ databases">
        <authorList>
            <person name="Brown T."/>
        </authorList>
    </citation>
    <scope>NUCLEOTIDE SEQUENCE</scope>
</reference>
<dbReference type="EMBL" id="OY882866">
    <property type="protein sequence ID" value="CAK6449311.1"/>
    <property type="molecule type" value="Genomic_DNA"/>
</dbReference>
<sequence>MSWGPPFSQLYHLTIYCLYIVHLPRTRIMSFDKPIESTPSYSRNLEHESPAYNKYFNYVLKNERWLALIRDYTSGEEIFLKKKQTKQNSEHVLNEKISNFVQDSTVIRWQGQNSNPDVPVFKVSVMRNTVMSQSIIYMLKSINC</sequence>
<evidence type="ECO:0000313" key="1">
    <source>
        <dbReference type="EMBL" id="CAK6449311.1"/>
    </source>
</evidence>
<accession>A0ABP0AFM1</accession>
<gene>
    <name evidence="1" type="ORF">MPIPNATIZW_LOCUS17617</name>
</gene>
<protein>
    <submittedName>
        <fullName evidence="1">Uncharacterized protein</fullName>
    </submittedName>
</protein>
<evidence type="ECO:0000313" key="2">
    <source>
        <dbReference type="Proteomes" id="UP001314169"/>
    </source>
</evidence>